<organism evidence="6 7">
    <name type="scientific">Gemmiger gallinarum</name>
    <dbReference type="NCBI Taxonomy" id="2779354"/>
    <lineage>
        <taxon>Bacteria</taxon>
        <taxon>Bacillati</taxon>
        <taxon>Bacillota</taxon>
        <taxon>Clostridia</taxon>
        <taxon>Eubacteriales</taxon>
        <taxon>Gemmiger</taxon>
    </lineage>
</organism>
<evidence type="ECO:0000313" key="7">
    <source>
        <dbReference type="Proteomes" id="UP000768567"/>
    </source>
</evidence>
<keyword evidence="2" id="KW-0805">Transcription regulation</keyword>
<proteinExistence type="inferred from homology"/>
<dbReference type="PANTHER" id="PTHR30419:SF8">
    <property type="entry name" value="NITROGEN ASSIMILATION TRANSCRIPTIONAL ACTIVATOR-RELATED"/>
    <property type="match status" value="1"/>
</dbReference>
<comment type="caution">
    <text evidence="6">The sequence shown here is derived from an EMBL/GenBank/DDBJ whole genome shotgun (WGS) entry which is preliminary data.</text>
</comment>
<dbReference type="InterPro" id="IPR005119">
    <property type="entry name" value="LysR_subst-bd"/>
</dbReference>
<dbReference type="InterPro" id="IPR036390">
    <property type="entry name" value="WH_DNA-bd_sf"/>
</dbReference>
<dbReference type="SUPFAM" id="SSF53850">
    <property type="entry name" value="Periplasmic binding protein-like II"/>
    <property type="match status" value="1"/>
</dbReference>
<dbReference type="Proteomes" id="UP000768567">
    <property type="component" value="Unassembled WGS sequence"/>
</dbReference>
<comment type="similarity">
    <text evidence="1">Belongs to the LysR transcriptional regulatory family.</text>
</comment>
<dbReference type="RefSeq" id="WP_193502830.1">
    <property type="nucleotide sequence ID" value="NZ_JADCKC010000003.1"/>
</dbReference>
<keyword evidence="4" id="KW-0804">Transcription</keyword>
<dbReference type="Gene3D" id="1.10.10.10">
    <property type="entry name" value="Winged helix-like DNA-binding domain superfamily/Winged helix DNA-binding domain"/>
    <property type="match status" value="1"/>
</dbReference>
<sequence length="298" mass="33519">MELRVLQYFLAVAREESITRAAEVLHITQPTLSRQLSQLEEELGTRLFERGTRHITLTPDGLLLRRRAEEISELVDKTRQELALQDETLAGTVALGSGELEAVRVLPRLFQAFRLRYPLVDYTLYSGTADDVKERMDRGLLDAGILLEPVDVEKYEFIRLPVREQWIALMPADDPLAAKSAVTVEDLAARPLILPQRPRVRSEVARWFGERHDGLDVPFTSNMSTNAAVLVAGGMGIAVTIEGSLPFLDRTQLCVRPLDPPMTASTVFAWKRHQPFGPAAAKFLEFARSFWAEFPPQN</sequence>
<feature type="domain" description="HTH lysR-type" evidence="5">
    <location>
        <begin position="1"/>
        <end position="58"/>
    </location>
</feature>
<accession>A0ABR9R5Y4</accession>
<keyword evidence="7" id="KW-1185">Reference proteome</keyword>
<dbReference type="EMBL" id="JADCKC010000003">
    <property type="protein sequence ID" value="MBE5038573.1"/>
    <property type="molecule type" value="Genomic_DNA"/>
</dbReference>
<name>A0ABR9R5Y4_9FIRM</name>
<dbReference type="InterPro" id="IPR000847">
    <property type="entry name" value="LysR_HTH_N"/>
</dbReference>
<dbReference type="Pfam" id="PF00126">
    <property type="entry name" value="HTH_1"/>
    <property type="match status" value="1"/>
</dbReference>
<reference evidence="6 7" key="1">
    <citation type="submission" date="2020-10" db="EMBL/GenBank/DDBJ databases">
        <title>ChiBAC.</title>
        <authorList>
            <person name="Zenner C."/>
            <person name="Hitch T.C.A."/>
            <person name="Clavel T."/>
        </authorList>
    </citation>
    <scope>NUCLEOTIDE SEQUENCE [LARGE SCALE GENOMIC DNA]</scope>
    <source>
        <strain evidence="6 7">DSM 109015</strain>
    </source>
</reference>
<dbReference type="SUPFAM" id="SSF46785">
    <property type="entry name" value="Winged helix' DNA-binding domain"/>
    <property type="match status" value="1"/>
</dbReference>
<keyword evidence="3" id="KW-0238">DNA-binding</keyword>
<dbReference type="Pfam" id="PF03466">
    <property type="entry name" value="LysR_substrate"/>
    <property type="match status" value="1"/>
</dbReference>
<evidence type="ECO:0000256" key="4">
    <source>
        <dbReference type="ARBA" id="ARBA00023163"/>
    </source>
</evidence>
<evidence type="ECO:0000256" key="2">
    <source>
        <dbReference type="ARBA" id="ARBA00023015"/>
    </source>
</evidence>
<evidence type="ECO:0000313" key="6">
    <source>
        <dbReference type="EMBL" id="MBE5038573.1"/>
    </source>
</evidence>
<protein>
    <submittedName>
        <fullName evidence="6">LysR family transcriptional regulator</fullName>
    </submittedName>
</protein>
<dbReference type="InterPro" id="IPR050950">
    <property type="entry name" value="HTH-type_LysR_regulators"/>
</dbReference>
<dbReference type="PROSITE" id="PS50931">
    <property type="entry name" value="HTH_LYSR"/>
    <property type="match status" value="1"/>
</dbReference>
<dbReference type="InterPro" id="IPR036388">
    <property type="entry name" value="WH-like_DNA-bd_sf"/>
</dbReference>
<dbReference type="CDD" id="cd05466">
    <property type="entry name" value="PBP2_LTTR_substrate"/>
    <property type="match status" value="1"/>
</dbReference>
<gene>
    <name evidence="6" type="ORF">INF35_12315</name>
</gene>
<evidence type="ECO:0000256" key="1">
    <source>
        <dbReference type="ARBA" id="ARBA00009437"/>
    </source>
</evidence>
<dbReference type="PRINTS" id="PR00039">
    <property type="entry name" value="HTHLYSR"/>
</dbReference>
<evidence type="ECO:0000256" key="3">
    <source>
        <dbReference type="ARBA" id="ARBA00023125"/>
    </source>
</evidence>
<dbReference type="PANTHER" id="PTHR30419">
    <property type="entry name" value="HTH-TYPE TRANSCRIPTIONAL REGULATOR YBHD"/>
    <property type="match status" value="1"/>
</dbReference>
<dbReference type="Gene3D" id="3.40.190.290">
    <property type="match status" value="1"/>
</dbReference>
<evidence type="ECO:0000259" key="5">
    <source>
        <dbReference type="PROSITE" id="PS50931"/>
    </source>
</evidence>